<protein>
    <submittedName>
        <fullName evidence="1">Addiction module antitoxin RelB</fullName>
    </submittedName>
</protein>
<dbReference type="EMBL" id="QJPH01000332">
    <property type="protein sequence ID" value="PZN77661.1"/>
    <property type="molecule type" value="Genomic_DNA"/>
</dbReference>
<dbReference type="Pfam" id="PF09720">
    <property type="entry name" value="Unstab_antitox"/>
    <property type="match status" value="1"/>
</dbReference>
<gene>
    <name evidence="1" type="ORF">DM484_14260</name>
</gene>
<organism evidence="1 2">
    <name type="scientific">Candidatus Methylumidiphilus alinenensis</name>
    <dbReference type="NCBI Taxonomy" id="2202197"/>
    <lineage>
        <taxon>Bacteria</taxon>
        <taxon>Pseudomonadati</taxon>
        <taxon>Pseudomonadota</taxon>
        <taxon>Gammaproteobacteria</taxon>
        <taxon>Methylococcales</taxon>
        <taxon>Candidatus Methylumidiphilus</taxon>
    </lineage>
</organism>
<dbReference type="Proteomes" id="UP000249396">
    <property type="component" value="Unassembled WGS sequence"/>
</dbReference>
<sequence length="76" mass="8753">MQPDPQRIIDDALQLEPAARALIAETLLETLDFEEDFPISQEWMDEIHRRCAAIDNGTDKLVDHDTVMQQLRGKYA</sequence>
<dbReference type="InterPro" id="IPR013406">
    <property type="entry name" value="CHP02574_addiction_mod"/>
</dbReference>
<comment type="caution">
    <text evidence="1">The sequence shown here is derived from an EMBL/GenBank/DDBJ whole genome shotgun (WGS) entry which is preliminary data.</text>
</comment>
<dbReference type="AlphaFoldDB" id="A0A2W4R033"/>
<accession>A0A2W4R033</accession>
<name>A0A2W4R033_9GAMM</name>
<evidence type="ECO:0000313" key="1">
    <source>
        <dbReference type="EMBL" id="PZN77661.1"/>
    </source>
</evidence>
<proteinExistence type="predicted"/>
<evidence type="ECO:0000313" key="2">
    <source>
        <dbReference type="Proteomes" id="UP000249396"/>
    </source>
</evidence>
<reference evidence="1 2" key="1">
    <citation type="journal article" date="2018" name="Aquat. Microb. Ecol.">
        <title>Gammaproteobacterial methanotrophs dominate.</title>
        <authorList>
            <person name="Rissanen A.J."/>
            <person name="Saarenheimo J."/>
            <person name="Tiirola M."/>
            <person name="Peura S."/>
            <person name="Aalto S.L."/>
            <person name="Karvinen A."/>
            <person name="Nykanen H."/>
        </authorList>
    </citation>
    <scope>NUCLEOTIDE SEQUENCE [LARGE SCALE GENOMIC DNA]</scope>
    <source>
        <strain evidence="1">AMbin10</strain>
    </source>
</reference>